<feature type="region of interest" description="Disordered" evidence="3">
    <location>
        <begin position="237"/>
        <end position="336"/>
    </location>
</feature>
<dbReference type="GO" id="GO:0006261">
    <property type="term" value="P:DNA-templated DNA replication"/>
    <property type="evidence" value="ECO:0007669"/>
    <property type="project" value="TreeGrafter"/>
</dbReference>
<accession>A0A8H3I8W3</accession>
<dbReference type="AlphaFoldDB" id="A0A8H3I8W3"/>
<dbReference type="Pfam" id="PF00808">
    <property type="entry name" value="CBFD_NFYB_HMF"/>
    <property type="match status" value="1"/>
</dbReference>
<evidence type="ECO:0000256" key="1">
    <source>
        <dbReference type="ARBA" id="ARBA00004123"/>
    </source>
</evidence>
<evidence type="ECO:0000259" key="4">
    <source>
        <dbReference type="Pfam" id="PF00808"/>
    </source>
</evidence>
<dbReference type="EMBL" id="CAJPDR010000036">
    <property type="protein sequence ID" value="CAF9909398.1"/>
    <property type="molecule type" value="Genomic_DNA"/>
</dbReference>
<dbReference type="Gene3D" id="1.10.20.10">
    <property type="entry name" value="Histone, subunit A"/>
    <property type="match status" value="1"/>
</dbReference>
<dbReference type="CDD" id="cd23645">
    <property type="entry name" value="HFD_Dpb3-like"/>
    <property type="match status" value="1"/>
</dbReference>
<dbReference type="GO" id="GO:0008623">
    <property type="term" value="C:CHRAC"/>
    <property type="evidence" value="ECO:0007669"/>
    <property type="project" value="TreeGrafter"/>
</dbReference>
<dbReference type="OrthoDB" id="636685at2759"/>
<evidence type="ECO:0000256" key="3">
    <source>
        <dbReference type="SAM" id="MobiDB-lite"/>
    </source>
</evidence>
<dbReference type="InterPro" id="IPR050568">
    <property type="entry name" value="Transcr_DNA_Rep_Reg"/>
</dbReference>
<evidence type="ECO:0000313" key="5">
    <source>
        <dbReference type="EMBL" id="CAF9909398.1"/>
    </source>
</evidence>
<dbReference type="PANTHER" id="PTHR10252:SF54">
    <property type="entry name" value="CHROMATIN ACCESSIBILITY COMPLEX PROTEIN 1"/>
    <property type="match status" value="1"/>
</dbReference>
<evidence type="ECO:0000256" key="2">
    <source>
        <dbReference type="ARBA" id="ARBA00023242"/>
    </source>
</evidence>
<dbReference type="InterPro" id="IPR009072">
    <property type="entry name" value="Histone-fold"/>
</dbReference>
<dbReference type="PANTHER" id="PTHR10252">
    <property type="entry name" value="HISTONE-LIKE TRANSCRIPTION FACTOR CCAAT-RELATED"/>
    <property type="match status" value="1"/>
</dbReference>
<dbReference type="SUPFAM" id="SSF47113">
    <property type="entry name" value="Histone-fold"/>
    <property type="match status" value="1"/>
</dbReference>
<proteinExistence type="predicted"/>
<gene>
    <name evidence="5" type="ORF">ALECFALPRED_005689</name>
</gene>
<sequence>MANRVTGFKPTRPNSPQAITPDSPLHTRYLPPIAEKDPLVPIETTTPSVKKHSYKHNTGTPPSKKFKVPSLKISQLFLHRWILLPPEELAYSFASAHTHPCSLDIQPSSSETPYHPFGKLTPRKATYKDQPATMPYNNTAIPPPEEITGAASLPLARVKKILHIDEEIIACSNNGAFAITIATEMFIRYLAEQALNVVKSEKKPRRNIQYKDMATAVARRDKLQFLEDVIPRTSTFREYKARKAGNPTQGNQPLQNGQTTLDAPRSLPQRPIGTNEQNGGARDDGNMSDSTISEADHEGTRAPVPPAPNTNGGLVFEHYEPNGAHRRDGSGDVEMS</sequence>
<feature type="compositionally biased region" description="Polar residues" evidence="3">
    <location>
        <begin position="246"/>
        <end position="261"/>
    </location>
</feature>
<feature type="region of interest" description="Disordered" evidence="3">
    <location>
        <begin position="1"/>
        <end position="25"/>
    </location>
</feature>
<organism evidence="5 6">
    <name type="scientific">Alectoria fallacina</name>
    <dbReference type="NCBI Taxonomy" id="1903189"/>
    <lineage>
        <taxon>Eukaryota</taxon>
        <taxon>Fungi</taxon>
        <taxon>Dikarya</taxon>
        <taxon>Ascomycota</taxon>
        <taxon>Pezizomycotina</taxon>
        <taxon>Lecanoromycetes</taxon>
        <taxon>OSLEUM clade</taxon>
        <taxon>Lecanoromycetidae</taxon>
        <taxon>Lecanorales</taxon>
        <taxon>Lecanorineae</taxon>
        <taxon>Parmeliaceae</taxon>
        <taxon>Alectoria</taxon>
    </lineage>
</organism>
<comment type="subcellular location">
    <subcellularLocation>
        <location evidence="1">Nucleus</location>
    </subcellularLocation>
</comment>
<protein>
    <recommendedName>
        <fullName evidence="4">Transcription factor CBF/NF-Y/archaeal histone domain-containing protein</fullName>
    </recommendedName>
</protein>
<comment type="caution">
    <text evidence="5">The sequence shown here is derived from an EMBL/GenBank/DDBJ whole genome shotgun (WGS) entry which is preliminary data.</text>
</comment>
<reference evidence="5" key="1">
    <citation type="submission" date="2021-03" db="EMBL/GenBank/DDBJ databases">
        <authorList>
            <person name="Tagirdzhanova G."/>
        </authorList>
    </citation>
    <scope>NUCLEOTIDE SEQUENCE</scope>
</reference>
<feature type="compositionally biased region" description="Basic and acidic residues" evidence="3">
    <location>
        <begin position="317"/>
        <end position="330"/>
    </location>
</feature>
<evidence type="ECO:0000313" key="6">
    <source>
        <dbReference type="Proteomes" id="UP000664203"/>
    </source>
</evidence>
<dbReference type="InterPro" id="IPR003958">
    <property type="entry name" value="CBFA_NFYB_domain"/>
</dbReference>
<name>A0A8H3I8W3_9LECA</name>
<keyword evidence="6" id="KW-1185">Reference proteome</keyword>
<dbReference type="Proteomes" id="UP000664203">
    <property type="component" value="Unassembled WGS sequence"/>
</dbReference>
<keyword evidence="2" id="KW-0539">Nucleus</keyword>
<dbReference type="GO" id="GO:0046982">
    <property type="term" value="F:protein heterodimerization activity"/>
    <property type="evidence" value="ECO:0007669"/>
    <property type="project" value="InterPro"/>
</dbReference>
<feature type="domain" description="Transcription factor CBF/NF-Y/archaeal histone" evidence="4">
    <location>
        <begin position="151"/>
        <end position="217"/>
    </location>
</feature>